<evidence type="ECO:0000313" key="2">
    <source>
        <dbReference type="Proteomes" id="UP000825483"/>
    </source>
</evidence>
<accession>A0A9R1CCT3</accession>
<comment type="caution">
    <text evidence="1">The sequence shown here is derived from an EMBL/GenBank/DDBJ whole genome shotgun (WGS) entry which is preliminary data.</text>
</comment>
<organism evidence="1 2">
    <name type="scientific">Prevotella lacticifex</name>
    <dbReference type="NCBI Taxonomy" id="2854755"/>
    <lineage>
        <taxon>Bacteria</taxon>
        <taxon>Pseudomonadati</taxon>
        <taxon>Bacteroidota</taxon>
        <taxon>Bacteroidia</taxon>
        <taxon>Bacteroidales</taxon>
        <taxon>Prevotellaceae</taxon>
        <taxon>Prevotella</taxon>
    </lineage>
</organism>
<dbReference type="PANTHER" id="PTHR34580">
    <property type="match status" value="1"/>
</dbReference>
<sequence>MRNDASKNILNLIQLLLDGNDYGLDEICEKLSISRRNFYYLAGFLRENGFDVFKSENKSYHIDRRSPWIAKIAESMRLTDDELTTLRSLLIMVGNGNGAINSLRQKFEAAYNITKVDSVPEMRRQNMILRKLTNAIQHKFTVRLIDYSSPHSHTVKDRIVEPFLMMNSNRDVRCYELTTSMNKTFKVARIADVEVLTDHWANEAEHRQIYTDIFMFSGEQHYTVRLRLGLLAHNLFLEEYPQASRNIKPDGDDPSHWILELVVCDYRGVGRFVIGLYDDIEVLGCDSFKAYIREKIEKMYNKNNLDKTKE</sequence>
<name>A0A9R1CCT3_9BACT</name>
<dbReference type="Proteomes" id="UP000825483">
    <property type="component" value="Unassembled WGS sequence"/>
</dbReference>
<keyword evidence="2" id="KW-1185">Reference proteome</keyword>
<dbReference type="EMBL" id="BPUB01000003">
    <property type="protein sequence ID" value="GJG60224.1"/>
    <property type="molecule type" value="Genomic_DNA"/>
</dbReference>
<protein>
    <recommendedName>
        <fullName evidence="3">WYL domain-containing protein</fullName>
    </recommendedName>
</protein>
<dbReference type="AlphaFoldDB" id="A0A9R1CCT3"/>
<evidence type="ECO:0008006" key="3">
    <source>
        <dbReference type="Google" id="ProtNLM"/>
    </source>
</evidence>
<dbReference type="PANTHER" id="PTHR34580:SF1">
    <property type="entry name" value="PROTEIN PAFC"/>
    <property type="match status" value="1"/>
</dbReference>
<dbReference type="InterPro" id="IPR051534">
    <property type="entry name" value="CBASS_pafABC_assoc_protein"/>
</dbReference>
<proteinExistence type="predicted"/>
<reference evidence="1" key="1">
    <citation type="journal article" date="2022" name="Int. J. Syst. Evol. Microbiol.">
        <title>Prevotella lacticifex sp. nov., isolated from the rumen of cows.</title>
        <authorList>
            <person name="Shinkai T."/>
            <person name="Ikeyama N."/>
            <person name="Kumagai M."/>
            <person name="Ohmori H."/>
            <person name="Sakamoto M."/>
            <person name="Ohkuma M."/>
            <person name="Mitsumori M."/>
        </authorList>
    </citation>
    <scope>NUCLEOTIDE SEQUENCE</scope>
    <source>
        <strain evidence="1">R5076</strain>
    </source>
</reference>
<dbReference type="RefSeq" id="WP_223926528.1">
    <property type="nucleotide sequence ID" value="NZ_BPTU01000001.1"/>
</dbReference>
<evidence type="ECO:0000313" key="1">
    <source>
        <dbReference type="EMBL" id="GJG60224.1"/>
    </source>
</evidence>
<dbReference type="GeneID" id="72467812"/>
<gene>
    <name evidence="1" type="ORF">PRLR5076_30750</name>
</gene>
<dbReference type="PROSITE" id="PS52050">
    <property type="entry name" value="WYL"/>
    <property type="match status" value="1"/>
</dbReference>